<dbReference type="PROSITE" id="PS00455">
    <property type="entry name" value="AMP_BINDING"/>
    <property type="match status" value="1"/>
</dbReference>
<proteinExistence type="predicted"/>
<evidence type="ECO:0000259" key="2">
    <source>
        <dbReference type="Pfam" id="PF00501"/>
    </source>
</evidence>
<comment type="caution">
    <text evidence="3">The sequence shown here is derived from an EMBL/GenBank/DDBJ whole genome shotgun (WGS) entry which is preliminary data.</text>
</comment>
<dbReference type="EMBL" id="NHZO01000052">
    <property type="protein sequence ID" value="PHQ53082.1"/>
    <property type="molecule type" value="Genomic_DNA"/>
</dbReference>
<name>A0A2G1XPC3_STRCJ</name>
<feature type="domain" description="AMP-dependent synthetase/ligase" evidence="2">
    <location>
        <begin position="91"/>
        <end position="157"/>
    </location>
</feature>
<evidence type="ECO:0000313" key="4">
    <source>
        <dbReference type="Proteomes" id="UP000222531"/>
    </source>
</evidence>
<dbReference type="Gene3D" id="3.40.50.12780">
    <property type="entry name" value="N-terminal domain of ligase-like"/>
    <property type="match status" value="1"/>
</dbReference>
<protein>
    <recommendedName>
        <fullName evidence="2">AMP-dependent synthetase/ligase domain-containing protein</fullName>
    </recommendedName>
</protein>
<feature type="compositionally biased region" description="Basic residues" evidence="1">
    <location>
        <begin position="12"/>
        <end position="36"/>
    </location>
</feature>
<dbReference type="InterPro" id="IPR000873">
    <property type="entry name" value="AMP-dep_synth/lig_dom"/>
</dbReference>
<organism evidence="3 4">
    <name type="scientific">Streptomyces cinnamoneus</name>
    <name type="common">Streptoverticillium cinnamoneum</name>
    <dbReference type="NCBI Taxonomy" id="53446"/>
    <lineage>
        <taxon>Bacteria</taxon>
        <taxon>Bacillati</taxon>
        <taxon>Actinomycetota</taxon>
        <taxon>Actinomycetes</taxon>
        <taxon>Kitasatosporales</taxon>
        <taxon>Streptomycetaceae</taxon>
        <taxon>Streptomyces</taxon>
        <taxon>Streptomyces cinnamoneus group</taxon>
    </lineage>
</organism>
<feature type="region of interest" description="Disordered" evidence="1">
    <location>
        <begin position="1"/>
        <end position="105"/>
    </location>
</feature>
<dbReference type="InterPro" id="IPR020845">
    <property type="entry name" value="AMP-binding_CS"/>
</dbReference>
<feature type="compositionally biased region" description="Low complexity" evidence="1">
    <location>
        <begin position="1"/>
        <end position="11"/>
    </location>
</feature>
<accession>A0A2G1XPC3</accession>
<evidence type="ECO:0000256" key="1">
    <source>
        <dbReference type="SAM" id="MobiDB-lite"/>
    </source>
</evidence>
<dbReference type="InterPro" id="IPR042099">
    <property type="entry name" value="ANL_N_sf"/>
</dbReference>
<dbReference type="SUPFAM" id="SSF56801">
    <property type="entry name" value="Acetyl-CoA synthetase-like"/>
    <property type="match status" value="1"/>
</dbReference>
<reference evidence="3 4" key="1">
    <citation type="journal article" date="2017" name="Biochemistry">
        <title>Identification of the Biosynthetic Pathway for the Antibiotic Bicyclomycin.</title>
        <authorList>
            <person name="Patteson J."/>
            <person name="Cai W."/>
            <person name="Johnson R.A."/>
            <person name="Santa Maria K."/>
            <person name="Li B."/>
        </authorList>
    </citation>
    <scope>NUCLEOTIDE SEQUENCE [LARGE SCALE GENOMIC DNA]</scope>
    <source>
        <strain evidence="3 4">ATCC 21532</strain>
    </source>
</reference>
<dbReference type="Proteomes" id="UP000222531">
    <property type="component" value="Unassembled WGS sequence"/>
</dbReference>
<gene>
    <name evidence="3" type="ORF">BLA24_03765</name>
</gene>
<keyword evidence="4" id="KW-1185">Reference proteome</keyword>
<sequence length="202" mass="22170">MGRAAGRPARGQGHRTRLPRRPGGRPRTRRCRRSARRPQDRRRLPGTGPGDPRAAPAAHDRGGRAARRPGRTGSRPVPHPRRAPRPPRPPHRGTATPGPAREPDEDDLFHIVYTSGTTGNPKGVRISRRSVRNRLEWMWRDHPFTEGAVLAVQKSVALVASPGSCWAACSRASPRWSSAATRCSTRRCSPPPSPGRRSPTCT</sequence>
<evidence type="ECO:0000313" key="3">
    <source>
        <dbReference type="EMBL" id="PHQ53082.1"/>
    </source>
</evidence>
<feature type="compositionally biased region" description="Basic residues" evidence="1">
    <location>
        <begin position="78"/>
        <end position="91"/>
    </location>
</feature>
<feature type="region of interest" description="Disordered" evidence="1">
    <location>
        <begin position="180"/>
        <end position="202"/>
    </location>
</feature>
<dbReference type="AlphaFoldDB" id="A0A2G1XPC3"/>
<dbReference type="Pfam" id="PF00501">
    <property type="entry name" value="AMP-binding"/>
    <property type="match status" value="1"/>
</dbReference>